<feature type="region of interest" description="Disordered" evidence="1">
    <location>
        <begin position="248"/>
        <end position="269"/>
    </location>
</feature>
<evidence type="ECO:0000256" key="1">
    <source>
        <dbReference type="SAM" id="MobiDB-lite"/>
    </source>
</evidence>
<comment type="caution">
    <text evidence="3">The sequence shown here is derived from an EMBL/GenBank/DDBJ whole genome shotgun (WGS) entry which is preliminary data.</text>
</comment>
<dbReference type="Proteomes" id="UP000824044">
    <property type="component" value="Unassembled WGS sequence"/>
</dbReference>
<name>A0A9D2DX71_9FIRM</name>
<gene>
    <name evidence="3" type="ORF">H9812_04560</name>
</gene>
<organism evidence="3 4">
    <name type="scientific">Candidatus Gallimonas intestinigallinarum</name>
    <dbReference type="NCBI Taxonomy" id="2838604"/>
    <lineage>
        <taxon>Bacteria</taxon>
        <taxon>Bacillati</taxon>
        <taxon>Bacillota</taxon>
        <taxon>Clostridia</taxon>
        <taxon>Candidatus Gallimonas</taxon>
    </lineage>
</organism>
<accession>A0A9D2DX71</accession>
<dbReference type="InterPro" id="IPR023875">
    <property type="entry name" value="DNA_repair_put"/>
</dbReference>
<feature type="domain" description="DUF4130" evidence="2">
    <location>
        <begin position="79"/>
        <end position="237"/>
    </location>
</feature>
<sequence>MIYFFDGSKDAFLTAFLLAYRDEDALLTTCSRQLTLGQESIFVRADPEKARRCEARLSELDKGCMHDLAILLRSGEESRGQIAYDYFKLIATRKRPVRGMLSEDAVIAASECMRRVTFEVHRFKGFVRFMESESGALYAPISPDHDICDLLVPHFRSRIPEIPFVIHDVRRAKAAIWDGEHVFVAPLSKAEIVLSADEQGWQALWRRYYASVNIPSRKRLKQMKGYMPVRYWKFMPEMPAAAVGNLPAKEQTASPAASKDVVPRPRGSL</sequence>
<reference evidence="3" key="2">
    <citation type="submission" date="2021-04" db="EMBL/GenBank/DDBJ databases">
        <authorList>
            <person name="Gilroy R."/>
        </authorList>
    </citation>
    <scope>NUCLEOTIDE SEQUENCE</scope>
    <source>
        <strain evidence="3">CHK33-5263</strain>
    </source>
</reference>
<dbReference type="Pfam" id="PF13566">
    <property type="entry name" value="DUF4130"/>
    <property type="match status" value="1"/>
</dbReference>
<dbReference type="EMBL" id="DXBS01000088">
    <property type="protein sequence ID" value="HIZ24730.1"/>
    <property type="molecule type" value="Genomic_DNA"/>
</dbReference>
<evidence type="ECO:0000313" key="3">
    <source>
        <dbReference type="EMBL" id="HIZ24730.1"/>
    </source>
</evidence>
<dbReference type="NCBIfam" id="TIGR03915">
    <property type="entry name" value="SAM_7_link_chp"/>
    <property type="match status" value="1"/>
</dbReference>
<evidence type="ECO:0000259" key="2">
    <source>
        <dbReference type="Pfam" id="PF13566"/>
    </source>
</evidence>
<dbReference type="AlphaFoldDB" id="A0A9D2DX71"/>
<proteinExistence type="predicted"/>
<dbReference type="InterPro" id="IPR025404">
    <property type="entry name" value="DUF4130"/>
</dbReference>
<evidence type="ECO:0000313" key="4">
    <source>
        <dbReference type="Proteomes" id="UP000824044"/>
    </source>
</evidence>
<reference evidence="3" key="1">
    <citation type="journal article" date="2021" name="PeerJ">
        <title>Extensive microbial diversity within the chicken gut microbiome revealed by metagenomics and culture.</title>
        <authorList>
            <person name="Gilroy R."/>
            <person name="Ravi A."/>
            <person name="Getino M."/>
            <person name="Pursley I."/>
            <person name="Horton D.L."/>
            <person name="Alikhan N.F."/>
            <person name="Baker D."/>
            <person name="Gharbi K."/>
            <person name="Hall N."/>
            <person name="Watson M."/>
            <person name="Adriaenssens E.M."/>
            <person name="Foster-Nyarko E."/>
            <person name="Jarju S."/>
            <person name="Secka A."/>
            <person name="Antonio M."/>
            <person name="Oren A."/>
            <person name="Chaudhuri R.R."/>
            <person name="La Ragione R."/>
            <person name="Hildebrand F."/>
            <person name="Pallen M.J."/>
        </authorList>
    </citation>
    <scope>NUCLEOTIDE SEQUENCE</scope>
    <source>
        <strain evidence="3">CHK33-5263</strain>
    </source>
</reference>
<protein>
    <submittedName>
        <fullName evidence="3">TIGR03915 family putative DNA repair protein</fullName>
    </submittedName>
</protein>